<dbReference type="GO" id="GO:0016887">
    <property type="term" value="F:ATP hydrolysis activity"/>
    <property type="evidence" value="ECO:0007669"/>
    <property type="project" value="TreeGrafter"/>
</dbReference>
<keyword evidence="5" id="KW-0175">Coiled coil</keyword>
<feature type="compositionally biased region" description="Polar residues" evidence="6">
    <location>
        <begin position="41"/>
        <end position="50"/>
    </location>
</feature>
<keyword evidence="1 3" id="KW-0547">Nucleotide-binding</keyword>
<dbReference type="PROSITE" id="PS50067">
    <property type="entry name" value="KINESIN_MOTOR_2"/>
    <property type="match status" value="1"/>
</dbReference>
<dbReference type="Proteomes" id="UP000481153">
    <property type="component" value="Unassembled WGS sequence"/>
</dbReference>
<keyword evidence="9" id="KW-1185">Reference proteome</keyword>
<dbReference type="Pfam" id="PF00225">
    <property type="entry name" value="Kinesin"/>
    <property type="match status" value="2"/>
</dbReference>
<dbReference type="InterPro" id="IPR036961">
    <property type="entry name" value="Kinesin_motor_dom_sf"/>
</dbReference>
<reference evidence="8 9" key="1">
    <citation type="submission" date="2019-07" db="EMBL/GenBank/DDBJ databases">
        <title>Genomics analysis of Aphanomyces spp. identifies a new class of oomycete effector associated with host adaptation.</title>
        <authorList>
            <person name="Gaulin E."/>
        </authorList>
    </citation>
    <scope>NUCLEOTIDE SEQUENCE [LARGE SCALE GENOMIC DNA]</scope>
    <source>
        <strain evidence="8 9">ATCC 201684</strain>
    </source>
</reference>
<evidence type="ECO:0000256" key="5">
    <source>
        <dbReference type="SAM" id="Coils"/>
    </source>
</evidence>
<evidence type="ECO:0000313" key="9">
    <source>
        <dbReference type="Proteomes" id="UP000481153"/>
    </source>
</evidence>
<name>A0A6G0XJH1_9STRA</name>
<dbReference type="SMART" id="SM00129">
    <property type="entry name" value="KISc"/>
    <property type="match status" value="1"/>
</dbReference>
<dbReference type="InterPro" id="IPR019821">
    <property type="entry name" value="Kinesin_motor_CS"/>
</dbReference>
<dbReference type="PROSITE" id="PS00411">
    <property type="entry name" value="KINESIN_MOTOR_1"/>
    <property type="match status" value="1"/>
</dbReference>
<comment type="caution">
    <text evidence="8">The sequence shown here is derived from an EMBL/GenBank/DDBJ whole genome shotgun (WGS) entry which is preliminary data.</text>
</comment>
<evidence type="ECO:0000256" key="4">
    <source>
        <dbReference type="RuleBase" id="RU000394"/>
    </source>
</evidence>
<feature type="coiled-coil region" evidence="5">
    <location>
        <begin position="261"/>
        <end position="295"/>
    </location>
</feature>
<dbReference type="InterPro" id="IPR027640">
    <property type="entry name" value="Kinesin-like_fam"/>
</dbReference>
<dbReference type="GO" id="GO:0007018">
    <property type="term" value="P:microtubule-based movement"/>
    <property type="evidence" value="ECO:0007669"/>
    <property type="project" value="InterPro"/>
</dbReference>
<dbReference type="VEuPathDB" id="FungiDB:AeMF1_005294"/>
<dbReference type="PANTHER" id="PTHR24115">
    <property type="entry name" value="KINESIN-RELATED"/>
    <property type="match status" value="1"/>
</dbReference>
<keyword evidence="3 4" id="KW-0505">Motor protein</keyword>
<keyword evidence="4" id="KW-0493">Microtubule</keyword>
<dbReference type="SUPFAM" id="SSF52540">
    <property type="entry name" value="P-loop containing nucleoside triphosphate hydrolases"/>
    <property type="match status" value="1"/>
</dbReference>
<keyword evidence="2 3" id="KW-0067">ATP-binding</keyword>
<feature type="binding site" evidence="3">
    <location>
        <begin position="118"/>
        <end position="125"/>
    </location>
    <ligand>
        <name>ATP</name>
        <dbReference type="ChEBI" id="CHEBI:30616"/>
    </ligand>
</feature>
<dbReference type="EMBL" id="VJMJ01000052">
    <property type="protein sequence ID" value="KAF0740447.1"/>
    <property type="molecule type" value="Genomic_DNA"/>
</dbReference>
<dbReference type="Gene3D" id="3.40.850.10">
    <property type="entry name" value="Kinesin motor domain"/>
    <property type="match status" value="1"/>
</dbReference>
<accession>A0A6G0XJH1</accession>
<proteinExistence type="inferred from homology"/>
<comment type="similarity">
    <text evidence="3 4">Belongs to the TRAFAC class myosin-kinesin ATPase superfamily. Kinesin family.</text>
</comment>
<dbReference type="InterPro" id="IPR001752">
    <property type="entry name" value="Kinesin_motor_dom"/>
</dbReference>
<dbReference type="GO" id="GO:0008017">
    <property type="term" value="F:microtubule binding"/>
    <property type="evidence" value="ECO:0007669"/>
    <property type="project" value="InterPro"/>
</dbReference>
<evidence type="ECO:0000259" key="7">
    <source>
        <dbReference type="PROSITE" id="PS50067"/>
    </source>
</evidence>
<dbReference type="GO" id="GO:0005819">
    <property type="term" value="C:spindle"/>
    <property type="evidence" value="ECO:0007669"/>
    <property type="project" value="TreeGrafter"/>
</dbReference>
<gene>
    <name evidence="8" type="ORF">Ae201684_004182</name>
</gene>
<feature type="domain" description="Kinesin motor" evidence="7">
    <location>
        <begin position="10"/>
        <end position="465"/>
    </location>
</feature>
<dbReference type="GO" id="GO:0005874">
    <property type="term" value="C:microtubule"/>
    <property type="evidence" value="ECO:0007669"/>
    <property type="project" value="UniProtKB-KW"/>
</dbReference>
<dbReference type="GO" id="GO:0003777">
    <property type="term" value="F:microtubule motor activity"/>
    <property type="evidence" value="ECO:0007669"/>
    <property type="project" value="InterPro"/>
</dbReference>
<dbReference type="PRINTS" id="PR00380">
    <property type="entry name" value="KINESINHEAVY"/>
</dbReference>
<sequence length="465" mass="52235">MTRPSKAKKQVDVHLRIRPLVKEELERQDTKMDMSIVPSDDGSTSLKLTTPKTDADDVEYVEVLGFQVPKSKPKRDKTFRRFASVHHDVTNVEFFERTVAPLVEDALAGRTACCFAYGHTGSGKTHTILGYGSELGMYRLASTRLFEAIDELSDQHQTVDRLDQPKLQVRFNEIYNGEVYDLLNDGAKCFVREDAHGKVHIRGETRVDDETGIVSTTFSQSPIASTLDELIEIVQRGIAARATGNSDVHRASSRSHAILEVEFVSDRILRLREAVDDLEQEYTAIRHERDTLEMDIFTRQHYKVEGKWVKKENAQGSTEEECSRLLNLRKQYLLVESQKRAAQRNVDDAKQAGLSCLGGTLVFVDLAGSEHAGKESDGIQKTDEEQQECREINKSLSALKACFRAQAVGQTSTSCYRNSKLTLVLRDHLRSHASHTAMIAAISPSNFHATKTIHTLQYAQLVAEK</sequence>
<dbReference type="InterPro" id="IPR027417">
    <property type="entry name" value="P-loop_NTPase"/>
</dbReference>
<dbReference type="GO" id="GO:0005524">
    <property type="term" value="F:ATP binding"/>
    <property type="evidence" value="ECO:0007669"/>
    <property type="project" value="UniProtKB-UniRule"/>
</dbReference>
<dbReference type="GO" id="GO:0005871">
    <property type="term" value="C:kinesin complex"/>
    <property type="evidence" value="ECO:0007669"/>
    <property type="project" value="TreeGrafter"/>
</dbReference>
<evidence type="ECO:0000256" key="1">
    <source>
        <dbReference type="ARBA" id="ARBA00022741"/>
    </source>
</evidence>
<evidence type="ECO:0000256" key="6">
    <source>
        <dbReference type="SAM" id="MobiDB-lite"/>
    </source>
</evidence>
<protein>
    <recommendedName>
        <fullName evidence="4">Kinesin-like protein</fullName>
    </recommendedName>
</protein>
<evidence type="ECO:0000256" key="2">
    <source>
        <dbReference type="ARBA" id="ARBA00022840"/>
    </source>
</evidence>
<dbReference type="PANTHER" id="PTHR24115:SF0">
    <property type="entry name" value="FI21273P1-RELATED"/>
    <property type="match status" value="1"/>
</dbReference>
<evidence type="ECO:0000313" key="8">
    <source>
        <dbReference type="EMBL" id="KAF0740447.1"/>
    </source>
</evidence>
<organism evidence="8 9">
    <name type="scientific">Aphanomyces euteiches</name>
    <dbReference type="NCBI Taxonomy" id="100861"/>
    <lineage>
        <taxon>Eukaryota</taxon>
        <taxon>Sar</taxon>
        <taxon>Stramenopiles</taxon>
        <taxon>Oomycota</taxon>
        <taxon>Saprolegniomycetes</taxon>
        <taxon>Saprolegniales</taxon>
        <taxon>Verrucalvaceae</taxon>
        <taxon>Aphanomyces</taxon>
    </lineage>
</organism>
<feature type="region of interest" description="Disordered" evidence="6">
    <location>
        <begin position="29"/>
        <end position="50"/>
    </location>
</feature>
<evidence type="ECO:0000256" key="3">
    <source>
        <dbReference type="PROSITE-ProRule" id="PRU00283"/>
    </source>
</evidence>
<dbReference type="AlphaFoldDB" id="A0A6G0XJH1"/>